<feature type="site" description="Important for substrate specificity" evidence="5">
    <location>
        <position position="81"/>
    </location>
</feature>
<dbReference type="Pfam" id="PF02545">
    <property type="entry name" value="Maf"/>
    <property type="match status" value="1"/>
</dbReference>
<evidence type="ECO:0000256" key="4">
    <source>
        <dbReference type="ARBA" id="ARBA00023080"/>
    </source>
</evidence>
<keyword evidence="3 5" id="KW-0378">Hydrolase</keyword>
<dbReference type="CDD" id="cd00555">
    <property type="entry name" value="Maf"/>
    <property type="match status" value="1"/>
</dbReference>
<reference evidence="6 7" key="1">
    <citation type="submission" date="2024-04" db="EMBL/GenBank/DDBJ databases">
        <title>Draft genome sequence of Sessilibacter corallicola NBRC 116591.</title>
        <authorList>
            <person name="Miyakawa T."/>
            <person name="Kusuya Y."/>
            <person name="Miura T."/>
        </authorList>
    </citation>
    <scope>NUCLEOTIDE SEQUENCE [LARGE SCALE GENOMIC DNA]</scope>
    <source>
        <strain evidence="6 7">KU-00831-HH</strain>
    </source>
</reference>
<keyword evidence="7" id="KW-1185">Reference proteome</keyword>
<dbReference type="NCBIfam" id="TIGR00172">
    <property type="entry name" value="maf"/>
    <property type="match status" value="1"/>
</dbReference>
<dbReference type="PANTHER" id="PTHR43213:SF10">
    <property type="entry name" value="7-METHYL-GTP PYROPHOSPHATASE"/>
    <property type="match status" value="1"/>
</dbReference>
<dbReference type="EMBL" id="BAABWN010000006">
    <property type="protein sequence ID" value="GAA6168190.1"/>
    <property type="molecule type" value="Genomic_DNA"/>
</dbReference>
<keyword evidence="2 5" id="KW-0963">Cytoplasm</keyword>
<name>A0ABQ0A968_9GAMM</name>
<evidence type="ECO:0000256" key="2">
    <source>
        <dbReference type="ARBA" id="ARBA00022490"/>
    </source>
</evidence>
<comment type="caution">
    <text evidence="5">Lacks conserved residue(s) required for the propagation of feature annotation.</text>
</comment>
<dbReference type="PANTHER" id="PTHR43213">
    <property type="entry name" value="BIFUNCTIONAL DTTP/UTP PYROPHOSPHATASE/METHYLTRANSFERASE PROTEIN-RELATED"/>
    <property type="match status" value="1"/>
</dbReference>
<protein>
    <recommendedName>
        <fullName evidence="5">7-methyl-GTP pyrophosphatase</fullName>
        <shortName evidence="5">m(7)GTP pyrophosphatase</shortName>
        <ecNumber evidence="5">3.6.1.-</ecNumber>
    </recommendedName>
</protein>
<dbReference type="Gene3D" id="3.90.950.10">
    <property type="match status" value="1"/>
</dbReference>
<comment type="subcellular location">
    <subcellularLocation>
        <location evidence="1 5">Cytoplasm</location>
    </subcellularLocation>
</comment>
<dbReference type="EC" id="3.6.1.-" evidence="5"/>
<comment type="similarity">
    <text evidence="5">Belongs to the Maf family. YceF subfamily.</text>
</comment>
<evidence type="ECO:0000256" key="1">
    <source>
        <dbReference type="ARBA" id="ARBA00004496"/>
    </source>
</evidence>
<keyword evidence="4 5" id="KW-0546">Nucleotide metabolism</keyword>
<dbReference type="HAMAP" id="MF_00528">
    <property type="entry name" value="Maf"/>
    <property type="match status" value="1"/>
</dbReference>
<feature type="site" description="Important for substrate specificity" evidence="5">
    <location>
        <position position="165"/>
    </location>
</feature>
<feature type="active site" description="Proton acceptor" evidence="5">
    <location>
        <position position="80"/>
    </location>
</feature>
<evidence type="ECO:0000256" key="5">
    <source>
        <dbReference type="HAMAP-Rule" id="MF_00528"/>
    </source>
</evidence>
<dbReference type="Proteomes" id="UP001465153">
    <property type="component" value="Unassembled WGS sequence"/>
</dbReference>
<evidence type="ECO:0000313" key="6">
    <source>
        <dbReference type="EMBL" id="GAA6168190.1"/>
    </source>
</evidence>
<gene>
    <name evidence="6" type="ORF">NBRC116591_20010</name>
</gene>
<dbReference type="InterPro" id="IPR029001">
    <property type="entry name" value="ITPase-like_fam"/>
</dbReference>
<comment type="caution">
    <text evidence="6">The sequence shown here is derived from an EMBL/GenBank/DDBJ whole genome shotgun (WGS) entry which is preliminary data.</text>
</comment>
<dbReference type="SUPFAM" id="SSF52972">
    <property type="entry name" value="ITPase-like"/>
    <property type="match status" value="1"/>
</dbReference>
<evidence type="ECO:0000313" key="7">
    <source>
        <dbReference type="Proteomes" id="UP001465153"/>
    </source>
</evidence>
<organism evidence="6 7">
    <name type="scientific">Sessilibacter corallicola</name>
    <dbReference type="NCBI Taxonomy" id="2904075"/>
    <lineage>
        <taxon>Bacteria</taxon>
        <taxon>Pseudomonadati</taxon>
        <taxon>Pseudomonadota</taxon>
        <taxon>Gammaproteobacteria</taxon>
        <taxon>Cellvibrionales</taxon>
        <taxon>Cellvibrionaceae</taxon>
        <taxon>Sessilibacter</taxon>
    </lineage>
</organism>
<sequence length="204" mass="22489">MQNFKLVLASTSPYRAEILTKLNIPFIQQPSDIEETEIPGETPDARAMRLSREKAEAVVKHLTNSSSEQNDCSYLVIGSDQVAHIDGEVLHKPGNFDNAVRQLKKSSGKQAAFHTGLTLINAQSGEHLSDCEITRVNFLELTESQITNYLKIEEPYNCAGSFKSEGLGVTLFESIETSDPNSLVGLPLIKLTKLLRKFGVEPLS</sequence>
<comment type="function">
    <text evidence="5">Nucleoside triphosphate pyrophosphatase that hydrolyzes 7-methyl-GTP (m(7)GTP). May have a dual role in cell division arrest and in preventing the incorporation of modified nucleotides into cellular nucleic acids.</text>
</comment>
<accession>A0ABQ0A968</accession>
<comment type="catalytic activity">
    <reaction evidence="5">
        <text>N(7)-methyl-GTP + H2O = N(7)-methyl-GMP + diphosphate + H(+)</text>
        <dbReference type="Rhea" id="RHEA:58744"/>
        <dbReference type="ChEBI" id="CHEBI:15377"/>
        <dbReference type="ChEBI" id="CHEBI:15378"/>
        <dbReference type="ChEBI" id="CHEBI:33019"/>
        <dbReference type="ChEBI" id="CHEBI:58285"/>
        <dbReference type="ChEBI" id="CHEBI:87133"/>
    </reaction>
</comment>
<dbReference type="InterPro" id="IPR003697">
    <property type="entry name" value="Maf-like"/>
</dbReference>
<dbReference type="PIRSF" id="PIRSF006305">
    <property type="entry name" value="Maf"/>
    <property type="match status" value="1"/>
</dbReference>
<feature type="site" description="Important for substrate specificity" evidence="5">
    <location>
        <position position="14"/>
    </location>
</feature>
<evidence type="ECO:0000256" key="3">
    <source>
        <dbReference type="ARBA" id="ARBA00022801"/>
    </source>
</evidence>
<comment type="cofactor">
    <cofactor evidence="5">
        <name>a divalent metal cation</name>
        <dbReference type="ChEBI" id="CHEBI:60240"/>
    </cofactor>
</comment>
<proteinExistence type="inferred from homology"/>
<dbReference type="RefSeq" id="WP_353302862.1">
    <property type="nucleotide sequence ID" value="NZ_BAABWN010000006.1"/>
</dbReference>